<dbReference type="Proteomes" id="UP000006695">
    <property type="component" value="Chromosome"/>
</dbReference>
<sequence length="80" mass="9201">MATMRGQVMVRLFNFLLRVLRGFKRNQGLLLSGALAYYTQLSIVPMSILALIVLTHFIEEQQLIHTLSTYLEMVIPGYRT</sequence>
<dbReference type="STRING" id="351605.Gura_2400"/>
<dbReference type="HOGENOM" id="CLU_2584767_0_0_7"/>
<keyword evidence="1" id="KW-0472">Membrane</keyword>
<dbReference type="KEGG" id="gur:Gura_2400"/>
<name>A5G461_GEOUR</name>
<dbReference type="AlphaFoldDB" id="A5G461"/>
<keyword evidence="1" id="KW-0812">Transmembrane</keyword>
<accession>A5G461</accession>
<dbReference type="EMBL" id="CP000698">
    <property type="protein sequence ID" value="ABQ26579.1"/>
    <property type="molecule type" value="Genomic_DNA"/>
</dbReference>
<reference evidence="2 3" key="1">
    <citation type="submission" date="2007-05" db="EMBL/GenBank/DDBJ databases">
        <title>Complete sequence of Geobacter uraniireducens Rf4.</title>
        <authorList>
            <consortium name="US DOE Joint Genome Institute"/>
            <person name="Copeland A."/>
            <person name="Lucas S."/>
            <person name="Lapidus A."/>
            <person name="Barry K."/>
            <person name="Detter J.C."/>
            <person name="Glavina del Rio T."/>
            <person name="Hammon N."/>
            <person name="Israni S."/>
            <person name="Dalin E."/>
            <person name="Tice H."/>
            <person name="Pitluck S."/>
            <person name="Chertkov O."/>
            <person name="Brettin T."/>
            <person name="Bruce D."/>
            <person name="Han C."/>
            <person name="Schmutz J."/>
            <person name="Larimer F."/>
            <person name="Land M."/>
            <person name="Hauser L."/>
            <person name="Kyrpides N."/>
            <person name="Mikhailova N."/>
            <person name="Shelobolina E."/>
            <person name="Aklujkar M."/>
            <person name="Lovley D."/>
            <person name="Richardson P."/>
        </authorList>
    </citation>
    <scope>NUCLEOTIDE SEQUENCE [LARGE SCALE GENOMIC DNA]</scope>
    <source>
        <strain evidence="2 3">Rf4</strain>
    </source>
</reference>
<organism evidence="2 3">
    <name type="scientific">Geotalea uraniireducens (strain Rf4)</name>
    <name type="common">Geobacter uraniireducens</name>
    <dbReference type="NCBI Taxonomy" id="351605"/>
    <lineage>
        <taxon>Bacteria</taxon>
        <taxon>Pseudomonadati</taxon>
        <taxon>Thermodesulfobacteriota</taxon>
        <taxon>Desulfuromonadia</taxon>
        <taxon>Geobacterales</taxon>
        <taxon>Geobacteraceae</taxon>
        <taxon>Geotalea</taxon>
    </lineage>
</organism>
<keyword evidence="3" id="KW-1185">Reference proteome</keyword>
<feature type="transmembrane region" description="Helical" evidence="1">
    <location>
        <begin position="35"/>
        <end position="58"/>
    </location>
</feature>
<evidence type="ECO:0000313" key="3">
    <source>
        <dbReference type="Proteomes" id="UP000006695"/>
    </source>
</evidence>
<protein>
    <submittedName>
        <fullName evidence="2">Uncharacterized protein</fullName>
    </submittedName>
</protein>
<evidence type="ECO:0000256" key="1">
    <source>
        <dbReference type="SAM" id="Phobius"/>
    </source>
</evidence>
<proteinExistence type="predicted"/>
<evidence type="ECO:0000313" key="2">
    <source>
        <dbReference type="EMBL" id="ABQ26579.1"/>
    </source>
</evidence>
<gene>
    <name evidence="2" type="ordered locus">Gura_2400</name>
</gene>
<keyword evidence="1" id="KW-1133">Transmembrane helix</keyword>